<proteinExistence type="predicted"/>
<dbReference type="EMBL" id="BAABFX010000020">
    <property type="protein sequence ID" value="GAA4392399.1"/>
    <property type="molecule type" value="Genomic_DNA"/>
</dbReference>
<organism evidence="1 2">
    <name type="scientific">Ornithinibacter aureus</name>
    <dbReference type="NCBI Taxonomy" id="622664"/>
    <lineage>
        <taxon>Bacteria</taxon>
        <taxon>Bacillati</taxon>
        <taxon>Actinomycetota</taxon>
        <taxon>Actinomycetes</taxon>
        <taxon>Micrococcales</taxon>
        <taxon>Intrasporangiaceae</taxon>
        <taxon>Ornithinibacter</taxon>
    </lineage>
</organism>
<dbReference type="Proteomes" id="UP001500390">
    <property type="component" value="Unassembled WGS sequence"/>
</dbReference>
<accession>A0ABP8JLR3</accession>
<gene>
    <name evidence="1" type="ORF">GCM10023153_11370</name>
</gene>
<comment type="caution">
    <text evidence="1">The sequence shown here is derived from an EMBL/GenBank/DDBJ whole genome shotgun (WGS) entry which is preliminary data.</text>
</comment>
<reference evidence="2" key="1">
    <citation type="journal article" date="2019" name="Int. J. Syst. Evol. Microbiol.">
        <title>The Global Catalogue of Microorganisms (GCM) 10K type strain sequencing project: providing services to taxonomists for standard genome sequencing and annotation.</title>
        <authorList>
            <consortium name="The Broad Institute Genomics Platform"/>
            <consortium name="The Broad Institute Genome Sequencing Center for Infectious Disease"/>
            <person name="Wu L."/>
            <person name="Ma J."/>
        </authorList>
    </citation>
    <scope>NUCLEOTIDE SEQUENCE [LARGE SCALE GENOMIC DNA]</scope>
    <source>
        <strain evidence="2">JCM 17738</strain>
    </source>
</reference>
<dbReference type="RefSeq" id="WP_159903186.1">
    <property type="nucleotide sequence ID" value="NZ_BAABFX010000020.1"/>
</dbReference>
<sequence length="672" mass="70572">MTDNEYPEFVKGQTLTSDELNELTTHLRHRDRLVGRMTGFGVNCGLAGSTAGSVITISPGLAVDQRGEPLVLDSARTIDLASATPVGGWSFIDGTKEGWSVILRATDTGVPHTTCTESSCKGHSTTHTAGVELVLAVGRVTGPRFDFPDDALRSITPILLSKTSQPLTAYSTLRDQVSGLLKNAPGGPLVDPALITLLDGTSIPSSDLAGVKGYKVAWLNMVLFATMDLLRCRALLATSCQRDTTTPGVVVGHVTRAGSVATFSHRYRHAWEPPTGLTTSLLGGSGESPCAPVKDRLETIISGYAPPTPPPTPPSTGGVIVDPPIRFCPKGKIVMRGDCVNVPFPGEIFEIPFPPEDYFTIDPGIYINPDPTRYLVDDPSIFYGTEHLNFLDDGVLQAGGLLGYKGNDVVATLTQTIADLGVEPNVSAISMGAVKDAVGVEPTLSFSPSDEVLVLTDAAGVAVGLARVPAVRSVREAGTAIPAAKAAVAEVGALSKTVDSQLKGFEGALREFDGGLQGLTKEFSTLRDGAFDQSGYGVRIGMLEQQLARTVVYGERISTLEGRITPVKGLATATGVRPELASGLMQFSKAAIEAMRSVDQPDNRALTRSIAVAEKARGELDRGVTAGDVDALGPATLQVLDTMRTMVKSAGTDAALGARLDEQVAALEGLIR</sequence>
<evidence type="ECO:0000313" key="1">
    <source>
        <dbReference type="EMBL" id="GAA4392399.1"/>
    </source>
</evidence>
<name>A0ABP8JLR3_9MICO</name>
<keyword evidence="2" id="KW-1185">Reference proteome</keyword>
<evidence type="ECO:0000313" key="2">
    <source>
        <dbReference type="Proteomes" id="UP001500390"/>
    </source>
</evidence>
<protein>
    <submittedName>
        <fullName evidence="1">Uncharacterized protein</fullName>
    </submittedName>
</protein>